<dbReference type="GO" id="GO:0005524">
    <property type="term" value="F:ATP binding"/>
    <property type="evidence" value="ECO:0007669"/>
    <property type="project" value="UniProtKB-KW"/>
</dbReference>
<organism evidence="3 4">
    <name type="scientific">Parabacteroides segnis</name>
    <dbReference type="NCBI Taxonomy" id="2763058"/>
    <lineage>
        <taxon>Bacteria</taxon>
        <taxon>Pseudomonadati</taxon>
        <taxon>Bacteroidota</taxon>
        <taxon>Bacteroidia</taxon>
        <taxon>Bacteroidales</taxon>
        <taxon>Tannerellaceae</taxon>
        <taxon>Parabacteroides</taxon>
    </lineage>
</organism>
<dbReference type="Gene3D" id="3.40.50.300">
    <property type="entry name" value="P-loop containing nucleotide triphosphate hydrolases"/>
    <property type="match status" value="1"/>
</dbReference>
<dbReference type="Proteomes" id="UP000644010">
    <property type="component" value="Unassembled WGS sequence"/>
</dbReference>
<dbReference type="PANTHER" id="PTHR33295">
    <property type="entry name" value="ATPASE"/>
    <property type="match status" value="1"/>
</dbReference>
<keyword evidence="3" id="KW-0067">ATP-binding</keyword>
<dbReference type="SUPFAM" id="SSF52540">
    <property type="entry name" value="P-loop containing nucleoside triphosphate hydrolases"/>
    <property type="match status" value="1"/>
</dbReference>
<dbReference type="Pfam" id="PF13635">
    <property type="entry name" value="DUF4143"/>
    <property type="match status" value="1"/>
</dbReference>
<evidence type="ECO:0000313" key="4">
    <source>
        <dbReference type="Proteomes" id="UP000644010"/>
    </source>
</evidence>
<gene>
    <name evidence="3" type="ORF">H8S77_13045</name>
</gene>
<dbReference type="EMBL" id="JACOOI010000013">
    <property type="protein sequence ID" value="MBC5643812.1"/>
    <property type="molecule type" value="Genomic_DNA"/>
</dbReference>
<evidence type="ECO:0000259" key="2">
    <source>
        <dbReference type="Pfam" id="PF13635"/>
    </source>
</evidence>
<dbReference type="Pfam" id="PF13173">
    <property type="entry name" value="AAA_14"/>
    <property type="match status" value="1"/>
</dbReference>
<feature type="domain" description="DUF4143" evidence="2">
    <location>
        <begin position="220"/>
        <end position="383"/>
    </location>
</feature>
<keyword evidence="4" id="KW-1185">Reference proteome</keyword>
<reference evidence="3 4" key="1">
    <citation type="submission" date="2020-08" db="EMBL/GenBank/DDBJ databases">
        <title>Genome public.</title>
        <authorList>
            <person name="Liu C."/>
            <person name="Sun Q."/>
        </authorList>
    </citation>
    <scope>NUCLEOTIDE SEQUENCE [LARGE SCALE GENOMIC DNA]</scope>
    <source>
        <strain evidence="3 4">BX2</strain>
    </source>
</reference>
<dbReference type="InterPro" id="IPR027417">
    <property type="entry name" value="P-loop_NTPase"/>
</dbReference>
<dbReference type="PANTHER" id="PTHR33295:SF7">
    <property type="entry name" value="ATPASE"/>
    <property type="match status" value="1"/>
</dbReference>
<dbReference type="InterPro" id="IPR025420">
    <property type="entry name" value="DUF4143"/>
</dbReference>
<dbReference type="InterPro" id="IPR041682">
    <property type="entry name" value="AAA_14"/>
</dbReference>
<name>A0ABR7E218_9BACT</name>
<protein>
    <submittedName>
        <fullName evidence="3">ATP-binding protein</fullName>
    </submittedName>
</protein>
<comment type="caution">
    <text evidence="3">The sequence shown here is derived from an EMBL/GenBank/DDBJ whole genome shotgun (WGS) entry which is preliminary data.</text>
</comment>
<evidence type="ECO:0000313" key="3">
    <source>
        <dbReference type="EMBL" id="MBC5643812.1"/>
    </source>
</evidence>
<dbReference type="RefSeq" id="WP_186959763.1">
    <property type="nucleotide sequence ID" value="NZ_JACOOI010000013.1"/>
</dbReference>
<evidence type="ECO:0000259" key="1">
    <source>
        <dbReference type="Pfam" id="PF13173"/>
    </source>
</evidence>
<accession>A0ABR7E218</accession>
<feature type="domain" description="AAA" evidence="1">
    <location>
        <begin position="18"/>
        <end position="152"/>
    </location>
</feature>
<sequence length="431" mass="50249">MERDKINELIAWKNNPARKPLIVRGARQVGKTWLLKEFGNRYYDKLIYINFEEATQLQALFQNDFDIERIIRTLQIYSQTQIIPENTLIIFDEIQSIERGLTALKYFCENAPQYQIIAAGSLLGMGLHSNHSFPVGKVNFMDLRPLSFFEFLKANGESLLIESILKSEWDTVTIFHEKLIEYLRIYLYVGGMPEVVNTYIQTKDISSVRKVQRDILNSYEADFSKHAPYEIIPRIQMVWQSIPSQLSKENKKFIYGMIREGARAKDFELAIQWLVDYGLLLKTHRVSKPDMPLIAYQDLAVFKLFLLDVGLLSAMSQLDIRTVIEGNRIFTEFKGAQTEQYVMQELRVAEDIYIGYWTNERSTAEVDFIVQQQGLIFPIEVKAETNIKAKSFRLFCEKYQPSKAYRTSLKTFHTESWMENLPLYAIGSVRK</sequence>
<keyword evidence="3" id="KW-0547">Nucleotide-binding</keyword>
<proteinExistence type="predicted"/>